<dbReference type="Proteomes" id="UP001321498">
    <property type="component" value="Chromosome"/>
</dbReference>
<accession>A0ABN6XRP5</accession>
<gene>
    <name evidence="6" type="ORF">GCM10025866_21690</name>
</gene>
<dbReference type="SUPFAM" id="SSF53850">
    <property type="entry name" value="Periplasmic binding protein-like II"/>
    <property type="match status" value="1"/>
</dbReference>
<dbReference type="PANTHER" id="PTHR30024">
    <property type="entry name" value="ALIPHATIC SULFONATES-BINDING PROTEIN-RELATED"/>
    <property type="match status" value="1"/>
</dbReference>
<comment type="similarity">
    <text evidence="2">Belongs to the bacterial solute-binding protein SsuA/TauA family.</text>
</comment>
<organism evidence="6 7">
    <name type="scientific">Naasia aerilata</name>
    <dbReference type="NCBI Taxonomy" id="1162966"/>
    <lineage>
        <taxon>Bacteria</taxon>
        <taxon>Bacillati</taxon>
        <taxon>Actinomycetota</taxon>
        <taxon>Actinomycetes</taxon>
        <taxon>Micrococcales</taxon>
        <taxon>Microbacteriaceae</taxon>
        <taxon>Naasia</taxon>
    </lineage>
</organism>
<dbReference type="InterPro" id="IPR006311">
    <property type="entry name" value="TAT_signal"/>
</dbReference>
<keyword evidence="7" id="KW-1185">Reference proteome</keyword>
<proteinExistence type="inferred from homology"/>
<evidence type="ECO:0000313" key="7">
    <source>
        <dbReference type="Proteomes" id="UP001321498"/>
    </source>
</evidence>
<name>A0ABN6XRP5_9MICO</name>
<evidence type="ECO:0000256" key="3">
    <source>
        <dbReference type="ARBA" id="ARBA00022729"/>
    </source>
</evidence>
<evidence type="ECO:0000256" key="2">
    <source>
        <dbReference type="ARBA" id="ARBA00010742"/>
    </source>
</evidence>
<dbReference type="PROSITE" id="PS51257">
    <property type="entry name" value="PROKAR_LIPOPROTEIN"/>
    <property type="match status" value="1"/>
</dbReference>
<dbReference type="PANTHER" id="PTHR30024:SF47">
    <property type="entry name" value="TAURINE-BINDING PERIPLASMIC PROTEIN"/>
    <property type="match status" value="1"/>
</dbReference>
<reference evidence="7" key="1">
    <citation type="journal article" date="2019" name="Int. J. Syst. Evol. Microbiol.">
        <title>The Global Catalogue of Microorganisms (GCM) 10K type strain sequencing project: providing services to taxonomists for standard genome sequencing and annotation.</title>
        <authorList>
            <consortium name="The Broad Institute Genomics Platform"/>
            <consortium name="The Broad Institute Genome Sequencing Center for Infectious Disease"/>
            <person name="Wu L."/>
            <person name="Ma J."/>
        </authorList>
    </citation>
    <scope>NUCLEOTIDE SEQUENCE [LARGE SCALE GENOMIC DNA]</scope>
    <source>
        <strain evidence="7">NBRC 108725</strain>
    </source>
</reference>
<dbReference type="RefSeq" id="WP_286276359.1">
    <property type="nucleotide sequence ID" value="NZ_AP027731.1"/>
</dbReference>
<dbReference type="PROSITE" id="PS51318">
    <property type="entry name" value="TAT"/>
    <property type="match status" value="1"/>
</dbReference>
<feature type="domain" description="SsuA/THI5-like" evidence="5">
    <location>
        <begin position="60"/>
        <end position="277"/>
    </location>
</feature>
<evidence type="ECO:0000259" key="5">
    <source>
        <dbReference type="Pfam" id="PF09084"/>
    </source>
</evidence>
<comment type="subcellular location">
    <subcellularLocation>
        <location evidence="1">Periplasm</location>
    </subcellularLocation>
</comment>
<keyword evidence="3 4" id="KW-0732">Signal</keyword>
<dbReference type="Pfam" id="PF09084">
    <property type="entry name" value="NMT1"/>
    <property type="match status" value="1"/>
</dbReference>
<feature type="chain" id="PRO_5047163310" evidence="4">
    <location>
        <begin position="27"/>
        <end position="347"/>
    </location>
</feature>
<evidence type="ECO:0000256" key="1">
    <source>
        <dbReference type="ARBA" id="ARBA00004418"/>
    </source>
</evidence>
<dbReference type="EMBL" id="AP027731">
    <property type="protein sequence ID" value="BDZ46260.1"/>
    <property type="molecule type" value="Genomic_DNA"/>
</dbReference>
<evidence type="ECO:0000256" key="4">
    <source>
        <dbReference type="SAM" id="SignalP"/>
    </source>
</evidence>
<feature type="signal peptide" evidence="4">
    <location>
        <begin position="1"/>
        <end position="26"/>
    </location>
</feature>
<protein>
    <submittedName>
        <fullName evidence="6">Aliphatic sulfonate ABC transporter substrate-binding protein</fullName>
    </submittedName>
</protein>
<dbReference type="InterPro" id="IPR015168">
    <property type="entry name" value="SsuA/THI5"/>
</dbReference>
<evidence type="ECO:0000313" key="6">
    <source>
        <dbReference type="EMBL" id="BDZ46260.1"/>
    </source>
</evidence>
<sequence>MKFLNRRRVTGAAALLAATALLSACASGSGDAPASSGGSSAAADTTPEKTSLTVAINPSSQFAPMFYGMDSGIFKEHGLDLKVVPQTDVAAIVSGIASGTYDFGFATVVHVLTANANGIPIRTVSTIEGQIKPDDEGTVTIASPNSGIEDYGDLKGKKLATVGLSSMNTLTTWALADEAGIDPKSIELVQLPFGQMAAALQSGDVDAAVMQWPFAKDALDAGGVVLGYNNQVMFKNTATTFMNTSQPFIDANPNTVQAFSDAMIESIDAANEDPDAARESLVPGLGLTEEQAKVAKWNIGGVPYVNLDSFKTAQGFLAKFSDDASVKSAVKGLDVKTLVWPGALEAK</sequence>
<dbReference type="Gene3D" id="3.40.190.10">
    <property type="entry name" value="Periplasmic binding protein-like II"/>
    <property type="match status" value="2"/>
</dbReference>